<dbReference type="Gene3D" id="1.10.8.60">
    <property type="match status" value="1"/>
</dbReference>
<keyword evidence="2" id="KW-0067">ATP-binding</keyword>
<dbReference type="InterPro" id="IPR009057">
    <property type="entry name" value="Homeodomain-like_sf"/>
</dbReference>
<evidence type="ECO:0000259" key="5">
    <source>
        <dbReference type="PROSITE" id="PS50045"/>
    </source>
</evidence>
<keyword evidence="1" id="KW-0547">Nucleotide-binding</keyword>
<accession>A0A1S9P9Z4</accession>
<dbReference type="FunFam" id="3.40.50.300:FF:000006">
    <property type="entry name" value="DNA-binding transcriptional regulator NtrC"/>
    <property type="match status" value="1"/>
</dbReference>
<evidence type="ECO:0000313" key="7">
    <source>
        <dbReference type="Proteomes" id="UP000189739"/>
    </source>
</evidence>
<gene>
    <name evidence="6" type="ORF">BC343_13365</name>
</gene>
<dbReference type="InterPro" id="IPR003593">
    <property type="entry name" value="AAA+_ATPase"/>
</dbReference>
<dbReference type="GO" id="GO:0005524">
    <property type="term" value="F:ATP binding"/>
    <property type="evidence" value="ECO:0007669"/>
    <property type="project" value="UniProtKB-KW"/>
</dbReference>
<name>A0A1S9P9Z4_9SPHI</name>
<dbReference type="STRING" id="1792845.BC343_13365"/>
<evidence type="ECO:0000256" key="3">
    <source>
        <dbReference type="ARBA" id="ARBA00023015"/>
    </source>
</evidence>
<dbReference type="Proteomes" id="UP000189739">
    <property type="component" value="Unassembled WGS sequence"/>
</dbReference>
<keyword evidence="4" id="KW-0804">Transcription</keyword>
<dbReference type="InterPro" id="IPR025944">
    <property type="entry name" value="Sigma_54_int_dom_CS"/>
</dbReference>
<organism evidence="6 7">
    <name type="scientific">Mucilaginibacter pedocola</name>
    <dbReference type="NCBI Taxonomy" id="1792845"/>
    <lineage>
        <taxon>Bacteria</taxon>
        <taxon>Pseudomonadati</taxon>
        <taxon>Bacteroidota</taxon>
        <taxon>Sphingobacteriia</taxon>
        <taxon>Sphingobacteriales</taxon>
        <taxon>Sphingobacteriaceae</taxon>
        <taxon>Mucilaginibacter</taxon>
    </lineage>
</organism>
<dbReference type="Pfam" id="PF00158">
    <property type="entry name" value="Sigma54_activat"/>
    <property type="match status" value="1"/>
</dbReference>
<sequence>MNSTYTQPSRTQVHLSINDEQKNLLLSYSYSIAQARSKADLSSAINDRLKRVCGMKDYLISTIDEATHTHGSFLINANSHYARRADFKEMMNARFCINDGLANMVLNSADPVPFSIAGQAKRCDAPGYVAFWRAMGISKIVGVALRVGHQHIGILWIEPDKDADSEILTGGFFKGVVAQLAIALANILANERAAAHLKEIAHYKQQLAEERTYSQQQAYNTVSNKEVIGNSPQMLEVFNRVERVAYSDTTVLLLGETGTGKELIAQAIHAASPRKNRPMIKVNCAALPANLVESELFGHEKGSFTGATERRIGKFELADNSTLFLDEVGELPLEQQAKLLRALQEREIERIGGKSPIKVNIRIIAATNRDLLKEVAAGRFRSDLYYRLNVFPILLPPLRLRQTDLLPLARFFIKKFSGKLNRKVEGLSKKAEQELMAYDWPGNVRELEHVFERCVLMATGPTIKELNLFTDATDKPPGKYCSNTAVQTLEENEREHICHVLRLCNGKISGYFGAAGLLGVPVSTLNSKIVKLNIAKKQKVFSNGHQAVL</sequence>
<dbReference type="PANTHER" id="PTHR32071:SF57">
    <property type="entry name" value="C4-DICARBOXYLATE TRANSPORT TRANSCRIPTIONAL REGULATORY PROTEIN DCTD"/>
    <property type="match status" value="1"/>
</dbReference>
<dbReference type="InterPro" id="IPR027417">
    <property type="entry name" value="P-loop_NTPase"/>
</dbReference>
<protein>
    <recommendedName>
        <fullName evidence="5">Sigma-54 factor interaction domain-containing protein</fullName>
    </recommendedName>
</protein>
<feature type="domain" description="Sigma-54 factor interaction" evidence="5">
    <location>
        <begin position="227"/>
        <end position="456"/>
    </location>
</feature>
<dbReference type="Gene3D" id="3.40.50.300">
    <property type="entry name" value="P-loop containing nucleotide triphosphate hydrolases"/>
    <property type="match status" value="1"/>
</dbReference>
<dbReference type="RefSeq" id="WP_078350375.1">
    <property type="nucleotide sequence ID" value="NZ_MBTF01000035.1"/>
</dbReference>
<dbReference type="GO" id="GO:0006355">
    <property type="term" value="P:regulation of DNA-templated transcription"/>
    <property type="evidence" value="ECO:0007669"/>
    <property type="project" value="InterPro"/>
</dbReference>
<dbReference type="InterPro" id="IPR025662">
    <property type="entry name" value="Sigma_54_int_dom_ATP-bd_1"/>
</dbReference>
<keyword evidence="3" id="KW-0805">Transcription regulation</keyword>
<reference evidence="6 7" key="1">
    <citation type="submission" date="2016-07" db="EMBL/GenBank/DDBJ databases">
        <title>Genomic analysis of zinc-resistant bacterium Mucilaginibacter pedocola TBZ30.</title>
        <authorList>
            <person name="Huang J."/>
            <person name="Tang J."/>
        </authorList>
    </citation>
    <scope>NUCLEOTIDE SEQUENCE [LARGE SCALE GENOMIC DNA]</scope>
    <source>
        <strain evidence="6 7">TBZ30</strain>
    </source>
</reference>
<evidence type="ECO:0000313" key="6">
    <source>
        <dbReference type="EMBL" id="OOQ57772.1"/>
    </source>
</evidence>
<dbReference type="InterPro" id="IPR002078">
    <property type="entry name" value="Sigma_54_int"/>
</dbReference>
<dbReference type="SUPFAM" id="SSF52540">
    <property type="entry name" value="P-loop containing nucleoside triphosphate hydrolases"/>
    <property type="match status" value="1"/>
</dbReference>
<evidence type="ECO:0000256" key="1">
    <source>
        <dbReference type="ARBA" id="ARBA00022741"/>
    </source>
</evidence>
<dbReference type="PROSITE" id="PS00688">
    <property type="entry name" value="SIGMA54_INTERACT_3"/>
    <property type="match status" value="1"/>
</dbReference>
<dbReference type="CDD" id="cd00009">
    <property type="entry name" value="AAA"/>
    <property type="match status" value="1"/>
</dbReference>
<dbReference type="OrthoDB" id="9767722at2"/>
<evidence type="ECO:0000256" key="2">
    <source>
        <dbReference type="ARBA" id="ARBA00022840"/>
    </source>
</evidence>
<dbReference type="InterPro" id="IPR058031">
    <property type="entry name" value="AAA_lid_NorR"/>
</dbReference>
<dbReference type="Gene3D" id="3.30.450.40">
    <property type="match status" value="1"/>
</dbReference>
<dbReference type="InterPro" id="IPR029016">
    <property type="entry name" value="GAF-like_dom_sf"/>
</dbReference>
<dbReference type="AlphaFoldDB" id="A0A1S9P9Z4"/>
<dbReference type="PROSITE" id="PS00675">
    <property type="entry name" value="SIGMA54_INTERACT_1"/>
    <property type="match status" value="1"/>
</dbReference>
<dbReference type="PROSITE" id="PS50045">
    <property type="entry name" value="SIGMA54_INTERACT_4"/>
    <property type="match status" value="1"/>
</dbReference>
<dbReference type="EMBL" id="MBTF01000035">
    <property type="protein sequence ID" value="OOQ57772.1"/>
    <property type="molecule type" value="Genomic_DNA"/>
</dbReference>
<evidence type="ECO:0000256" key="4">
    <source>
        <dbReference type="ARBA" id="ARBA00023163"/>
    </source>
</evidence>
<dbReference type="SMART" id="SM00382">
    <property type="entry name" value="AAA"/>
    <property type="match status" value="1"/>
</dbReference>
<dbReference type="Pfam" id="PF25601">
    <property type="entry name" value="AAA_lid_14"/>
    <property type="match status" value="1"/>
</dbReference>
<dbReference type="SUPFAM" id="SSF46689">
    <property type="entry name" value="Homeodomain-like"/>
    <property type="match status" value="1"/>
</dbReference>
<keyword evidence="7" id="KW-1185">Reference proteome</keyword>
<dbReference type="Gene3D" id="1.10.10.60">
    <property type="entry name" value="Homeodomain-like"/>
    <property type="match status" value="1"/>
</dbReference>
<comment type="caution">
    <text evidence="6">The sequence shown here is derived from an EMBL/GenBank/DDBJ whole genome shotgun (WGS) entry which is preliminary data.</text>
</comment>
<proteinExistence type="predicted"/>
<dbReference type="PANTHER" id="PTHR32071">
    <property type="entry name" value="TRANSCRIPTIONAL REGULATORY PROTEIN"/>
    <property type="match status" value="1"/>
</dbReference>